<dbReference type="RefSeq" id="YP_009799633.1">
    <property type="nucleotide sequence ID" value="NC_047945.1"/>
</dbReference>
<evidence type="ECO:0000313" key="3">
    <source>
        <dbReference type="Proteomes" id="UP000241797"/>
    </source>
</evidence>
<feature type="domain" description="DUF7222" evidence="1">
    <location>
        <begin position="2"/>
        <end position="139"/>
    </location>
</feature>
<dbReference type="EMBL" id="MH078572">
    <property type="protein sequence ID" value="AVP40370.1"/>
    <property type="molecule type" value="Genomic_DNA"/>
</dbReference>
<protein>
    <recommendedName>
        <fullName evidence="1">DUF7222 domain-containing protein</fullName>
    </recommendedName>
</protein>
<dbReference type="Proteomes" id="UP000241797">
    <property type="component" value="Segment"/>
</dbReference>
<name>A0A2P1MXR5_9CAUD</name>
<proteinExistence type="predicted"/>
<dbReference type="InterPro" id="IPR055646">
    <property type="entry name" value="DUF7222"/>
</dbReference>
<evidence type="ECO:0000313" key="2">
    <source>
        <dbReference type="EMBL" id="AVP40370.1"/>
    </source>
</evidence>
<accession>A0A2P1MXR5</accession>
<keyword evidence="3" id="KW-1185">Reference proteome</keyword>
<sequence length="157" mass="18135">MNKLQEFLQGQEQSTIEDVAKYGIESGAIGSLIYTTDIVKFFDRYYNDIEAVILEYAEDLTHGQFYDLTNTELMELFNSELNTSFTTGDDMLDMLLEEARNLAMKDLAEEWDDMDEDEQEELVFDYMDFVEVLPTKQDKVQFVALAVELVAQDMTEG</sequence>
<reference evidence="2 3" key="1">
    <citation type="submission" date="2018-03" db="EMBL/GenBank/DDBJ databases">
        <title>Isolation, the biological characteristics and genomics of two new strains of lysate Staphylococcus aureus phage.</title>
        <authorList>
            <person name="Jin X."/>
            <person name="Zhang C."/>
        </authorList>
    </citation>
    <scope>NUCLEOTIDE SEQUENCE [LARGE SCALE GENOMIC DNA]</scope>
</reference>
<evidence type="ECO:0000259" key="1">
    <source>
        <dbReference type="Pfam" id="PF23864"/>
    </source>
</evidence>
<dbReference type="KEGG" id="vg:54990122"/>
<dbReference type="GeneID" id="54990122"/>
<organism evidence="2 3">
    <name type="scientific">Staphylococcus phage phiSA_BS1</name>
    <dbReference type="NCBI Taxonomy" id="2126734"/>
    <lineage>
        <taxon>Viruses</taxon>
        <taxon>Duplodnaviria</taxon>
        <taxon>Heunggongvirae</taxon>
        <taxon>Uroviricota</taxon>
        <taxon>Caudoviricetes</taxon>
        <taxon>Herelleviridae</taxon>
        <taxon>Twortvirinae</taxon>
        <taxon>Baoshanvirus</taxon>
        <taxon>Baoshanvirus BS1</taxon>
    </lineage>
</organism>
<dbReference type="Pfam" id="PF23864">
    <property type="entry name" value="DUF7222"/>
    <property type="match status" value="1"/>
</dbReference>